<evidence type="ECO:0000256" key="11">
    <source>
        <dbReference type="SAM" id="MobiDB-lite"/>
    </source>
</evidence>
<feature type="domain" description="C2H2-type" evidence="12">
    <location>
        <begin position="594"/>
        <end position="621"/>
    </location>
</feature>
<evidence type="ECO:0000256" key="3">
    <source>
        <dbReference type="ARBA" id="ARBA00022737"/>
    </source>
</evidence>
<evidence type="ECO:0000256" key="10">
    <source>
        <dbReference type="PROSITE-ProRule" id="PRU00042"/>
    </source>
</evidence>
<dbReference type="Pfam" id="PF16622">
    <property type="entry name" value="zf-C2H2_11"/>
    <property type="match status" value="1"/>
</dbReference>
<keyword evidence="5" id="KW-0862">Zinc</keyword>
<keyword evidence="13" id="KW-1185">Reference proteome</keyword>
<accession>A0ABM1DRA1</accession>
<feature type="domain" description="C2H2-type" evidence="12">
    <location>
        <begin position="414"/>
        <end position="441"/>
    </location>
</feature>
<feature type="domain" description="C2H2-type" evidence="12">
    <location>
        <begin position="118"/>
        <end position="145"/>
    </location>
</feature>
<feature type="domain" description="C2H2-type" evidence="12">
    <location>
        <begin position="236"/>
        <end position="270"/>
    </location>
</feature>
<feature type="domain" description="C2H2-type" evidence="12">
    <location>
        <begin position="678"/>
        <end position="709"/>
    </location>
</feature>
<dbReference type="InterPro" id="IPR013087">
    <property type="entry name" value="Znf_C2H2_type"/>
</dbReference>
<keyword evidence="7" id="KW-0238">DNA-binding</keyword>
<keyword evidence="9" id="KW-0539">Nucleus</keyword>
<dbReference type="Gene3D" id="3.30.160.60">
    <property type="entry name" value="Classic Zinc Finger"/>
    <property type="match status" value="10"/>
</dbReference>
<dbReference type="PROSITE" id="PS50157">
    <property type="entry name" value="ZINC_FINGER_C2H2_2"/>
    <property type="match status" value="11"/>
</dbReference>
<evidence type="ECO:0000256" key="6">
    <source>
        <dbReference type="ARBA" id="ARBA00023015"/>
    </source>
</evidence>
<sequence>MLRNNSAAYGLPTASVDTFHCSKCDITFTNLEDYFHHKITVDECKLLLTPSGKLQDVVIPLLLAPPSADTPYGFITEEQEGLRNDADASQAAGSKLCSEASNNAQGTEPSASNKWLYFECIRCTTKFHDSAELQEHLKVCQVDKPTSSNQPTDGEQLNDSCKEAEGLIDPCIPDERSYACQTCGQTFGKLQTLKAHSKVHLDVYEYPCIHPGCPFQFKLKGSLKRHMRRHTGERPFVCKLCGRSFSESGALTRHMKSQVVCTVKADGELPRYGKRLPIRSEYDTSDGPDHMLVVPKRDVKRNIKMEVLATENVSGDAEEERHYRDLEATEADGDSVVSAVWPSAPDHSVSAGVQSNSQNEQNPASAPVLHSTEDGVVEVECPDEIDYEDAAVESGPGVILMETVEQTEEEHNLLKCWACNEIQTDEVQLKSHLKLHIGNRTCHCGQCHFITTTQDLLAAHMIARHGRTLINAKVTTKLEKSLQAGAIGSRLEHIEERQEDLVAEKAAEQLRQLDHDSPSLLEKQDNSLASNSGFKATHKCGICGRVFRGRSYLRMHLKRHSGEKPHLCGVCGKRFVARDSLKKHLVMHSDARHYKCGECGKLYKRINHVREHLRVHTECRPYDCTHCGKKFKCNSALKVHLRTHVDVFPYVCPHCGRRFREKASLERHTRSHTGEKPFPCKYCGRCFTEHGSLNRHLRAKVPCYSAEQLQTEGVDLIACDQQNMDAEAMATVLAEFSSMVADTQHYIIQTANGSEVATASTSEGSQMQDDQIFIITDPETATTGDATATGHEVIIDPSESSSDVVMNAELCSPMQTNIAQHVLKQTEVAEFITSSIGNTITTAST</sequence>
<feature type="domain" description="C2H2-type" evidence="12">
    <location>
        <begin position="538"/>
        <end position="565"/>
    </location>
</feature>
<keyword evidence="8" id="KW-0804">Transcription</keyword>
<dbReference type="InterPro" id="IPR036236">
    <property type="entry name" value="Znf_C2H2_sf"/>
</dbReference>
<dbReference type="RefSeq" id="XP_014662472.1">
    <property type="nucleotide sequence ID" value="XM_014806986.1"/>
</dbReference>
<dbReference type="Proteomes" id="UP000695022">
    <property type="component" value="Unplaced"/>
</dbReference>
<comment type="subcellular location">
    <subcellularLocation>
        <location evidence="1">Nucleus</location>
    </subcellularLocation>
</comment>
<evidence type="ECO:0000256" key="4">
    <source>
        <dbReference type="ARBA" id="ARBA00022771"/>
    </source>
</evidence>
<organism evidence="13 14">
    <name type="scientific">Priapulus caudatus</name>
    <name type="common">Priapulid worm</name>
    <dbReference type="NCBI Taxonomy" id="37621"/>
    <lineage>
        <taxon>Eukaryota</taxon>
        <taxon>Metazoa</taxon>
        <taxon>Ecdysozoa</taxon>
        <taxon>Scalidophora</taxon>
        <taxon>Priapulida</taxon>
        <taxon>Priapulimorpha</taxon>
        <taxon>Priapulimorphida</taxon>
        <taxon>Priapulidae</taxon>
        <taxon>Priapulus</taxon>
    </lineage>
</organism>
<feature type="domain" description="C2H2-type" evidence="12">
    <location>
        <begin position="650"/>
        <end position="677"/>
    </location>
</feature>
<evidence type="ECO:0000256" key="7">
    <source>
        <dbReference type="ARBA" id="ARBA00023125"/>
    </source>
</evidence>
<name>A0ABM1DRA1_PRICU</name>
<evidence type="ECO:0000256" key="5">
    <source>
        <dbReference type="ARBA" id="ARBA00022833"/>
    </source>
</evidence>
<reference evidence="14" key="1">
    <citation type="submission" date="2025-08" db="UniProtKB">
        <authorList>
            <consortium name="RefSeq"/>
        </authorList>
    </citation>
    <scope>IDENTIFICATION</scope>
</reference>
<dbReference type="SMART" id="SM00355">
    <property type="entry name" value="ZnF_C2H2"/>
    <property type="match status" value="13"/>
</dbReference>
<dbReference type="PROSITE" id="PS00028">
    <property type="entry name" value="ZINC_FINGER_C2H2_1"/>
    <property type="match status" value="7"/>
</dbReference>
<evidence type="ECO:0000256" key="9">
    <source>
        <dbReference type="ARBA" id="ARBA00023242"/>
    </source>
</evidence>
<feature type="region of interest" description="Disordered" evidence="11">
    <location>
        <begin position="339"/>
        <end position="373"/>
    </location>
</feature>
<feature type="domain" description="C2H2-type" evidence="12">
    <location>
        <begin position="622"/>
        <end position="649"/>
    </location>
</feature>
<evidence type="ECO:0000256" key="1">
    <source>
        <dbReference type="ARBA" id="ARBA00004123"/>
    </source>
</evidence>
<dbReference type="PANTHER" id="PTHR16515:SF49">
    <property type="entry name" value="GASTRULA ZINC FINGER PROTEIN XLCGF49.1-LIKE-RELATED"/>
    <property type="match status" value="1"/>
</dbReference>
<dbReference type="PANTHER" id="PTHR16515">
    <property type="entry name" value="PR DOMAIN ZINC FINGER PROTEIN"/>
    <property type="match status" value="1"/>
</dbReference>
<evidence type="ECO:0000259" key="12">
    <source>
        <dbReference type="PROSITE" id="PS50157"/>
    </source>
</evidence>
<feature type="domain" description="C2H2-type" evidence="12">
    <location>
        <begin position="178"/>
        <end position="200"/>
    </location>
</feature>
<evidence type="ECO:0000313" key="14">
    <source>
        <dbReference type="RefSeq" id="XP_014662472.1"/>
    </source>
</evidence>
<dbReference type="SUPFAM" id="SSF57667">
    <property type="entry name" value="beta-beta-alpha zinc fingers"/>
    <property type="match status" value="6"/>
</dbReference>
<protein>
    <submittedName>
        <fullName evidence="14">Transcription factor E4F1-like</fullName>
    </submittedName>
</protein>
<keyword evidence="4 10" id="KW-0863">Zinc-finger</keyword>
<keyword evidence="3" id="KW-0677">Repeat</keyword>
<proteinExistence type="predicted"/>
<dbReference type="InterPro" id="IPR041697">
    <property type="entry name" value="Znf-C2H2_11"/>
</dbReference>
<feature type="domain" description="C2H2-type" evidence="12">
    <location>
        <begin position="566"/>
        <end position="593"/>
    </location>
</feature>
<keyword evidence="6" id="KW-0805">Transcription regulation</keyword>
<evidence type="ECO:0000313" key="13">
    <source>
        <dbReference type="Proteomes" id="UP000695022"/>
    </source>
</evidence>
<feature type="domain" description="C2H2-type" evidence="12">
    <location>
        <begin position="206"/>
        <end position="235"/>
    </location>
</feature>
<keyword evidence="2" id="KW-0479">Metal-binding</keyword>
<dbReference type="GeneID" id="106805414"/>
<feature type="compositionally biased region" description="Polar residues" evidence="11">
    <location>
        <begin position="351"/>
        <end position="364"/>
    </location>
</feature>
<evidence type="ECO:0000256" key="2">
    <source>
        <dbReference type="ARBA" id="ARBA00022723"/>
    </source>
</evidence>
<gene>
    <name evidence="14" type="primary">LOC106805414</name>
</gene>
<dbReference type="InterPro" id="IPR050331">
    <property type="entry name" value="Zinc_finger"/>
</dbReference>
<dbReference type="Pfam" id="PF00096">
    <property type="entry name" value="zf-C2H2"/>
    <property type="match status" value="6"/>
</dbReference>
<evidence type="ECO:0000256" key="8">
    <source>
        <dbReference type="ARBA" id="ARBA00023163"/>
    </source>
</evidence>